<dbReference type="AlphaFoldDB" id="D4BCQ1"/>
<dbReference type="HOGENOM" id="CLU_3267756_0_0_6"/>
<gene>
    <name evidence="1" type="ORF">CIT292_08265</name>
</gene>
<comment type="caution">
    <text evidence="1">The sequence shown here is derived from an EMBL/GenBank/DDBJ whole genome shotgun (WGS) entry which is preliminary data.</text>
</comment>
<organism evidence="1 2">
    <name type="scientific">Citrobacter youngae ATCC 29220</name>
    <dbReference type="NCBI Taxonomy" id="500640"/>
    <lineage>
        <taxon>Bacteria</taxon>
        <taxon>Pseudomonadati</taxon>
        <taxon>Pseudomonadota</taxon>
        <taxon>Gammaproteobacteria</taxon>
        <taxon>Enterobacterales</taxon>
        <taxon>Enterobacteriaceae</taxon>
        <taxon>Citrobacter</taxon>
        <taxon>Citrobacter freundii complex</taxon>
    </lineage>
</organism>
<protein>
    <submittedName>
        <fullName evidence="1">Uncharacterized protein</fullName>
    </submittedName>
</protein>
<accession>D4BCQ1</accession>
<evidence type="ECO:0000313" key="1">
    <source>
        <dbReference type="EMBL" id="EFE08387.1"/>
    </source>
</evidence>
<dbReference type="EMBL" id="ABWL02000008">
    <property type="protein sequence ID" value="EFE08387.1"/>
    <property type="molecule type" value="Genomic_DNA"/>
</dbReference>
<dbReference type="Proteomes" id="UP000003880">
    <property type="component" value="Unassembled WGS sequence"/>
</dbReference>
<sequence length="41" mass="4605">MSKIENHLDGELSISIMSAYSLIIKSQSRKPAERGAFKVRI</sequence>
<reference evidence="1 2" key="1">
    <citation type="submission" date="2010-02" db="EMBL/GenBank/DDBJ databases">
        <authorList>
            <person name="Weinstock G."/>
            <person name="Sodergren E."/>
            <person name="Clifton S."/>
            <person name="Fulton L."/>
            <person name="Fulton B."/>
            <person name="Courtney L."/>
            <person name="Fronick C."/>
            <person name="Harrison M."/>
            <person name="Strong C."/>
            <person name="Farmer C."/>
            <person name="Delahaunty K."/>
            <person name="Markovic C."/>
            <person name="Hall O."/>
            <person name="Minx P."/>
            <person name="Tomlinson C."/>
            <person name="Mitreva M."/>
            <person name="Nelson J."/>
            <person name="Hou S."/>
            <person name="Wollam A."/>
            <person name="Pepin K.H."/>
            <person name="Johnson M."/>
            <person name="Bhonagiri V."/>
            <person name="Zhang X."/>
            <person name="Suruliraj S."/>
            <person name="Warren W."/>
            <person name="Chinwalla A."/>
            <person name="Mardis E.R."/>
            <person name="Wilson R.K."/>
        </authorList>
    </citation>
    <scope>NUCLEOTIDE SEQUENCE [LARGE SCALE GENOMIC DNA]</scope>
    <source>
        <strain evidence="1 2">ATCC 29220</strain>
    </source>
</reference>
<proteinExistence type="predicted"/>
<name>D4BCQ1_9ENTR</name>
<evidence type="ECO:0000313" key="2">
    <source>
        <dbReference type="Proteomes" id="UP000003880"/>
    </source>
</evidence>